<organism evidence="1 2">
    <name type="scientific">Pseudomonas solani</name>
    <dbReference type="NCBI Taxonomy" id="2731552"/>
    <lineage>
        <taxon>Bacteria</taxon>
        <taxon>Pseudomonadati</taxon>
        <taxon>Pseudomonadota</taxon>
        <taxon>Gammaproteobacteria</taxon>
        <taxon>Pseudomonadales</taxon>
        <taxon>Pseudomonadaceae</taxon>
        <taxon>Pseudomonas</taxon>
    </lineage>
</organism>
<proteinExistence type="predicted"/>
<accession>A0ABM7LF92</accession>
<dbReference type="Proteomes" id="UP001064896">
    <property type="component" value="Chromosome"/>
</dbReference>
<protein>
    <recommendedName>
        <fullName evidence="3">HEAT repeat domain-containing protein</fullName>
    </recommendedName>
</protein>
<dbReference type="EMBL" id="AP023081">
    <property type="protein sequence ID" value="BCD88020.1"/>
    <property type="molecule type" value="Genomic_DNA"/>
</dbReference>
<evidence type="ECO:0000313" key="1">
    <source>
        <dbReference type="EMBL" id="BCD88020.1"/>
    </source>
</evidence>
<dbReference type="InterPro" id="IPR011989">
    <property type="entry name" value="ARM-like"/>
</dbReference>
<dbReference type="RefSeq" id="WP_265168216.1">
    <property type="nucleotide sequence ID" value="NZ_AP023081.1"/>
</dbReference>
<evidence type="ECO:0000313" key="2">
    <source>
        <dbReference type="Proteomes" id="UP001064896"/>
    </source>
</evidence>
<keyword evidence="2" id="KW-1185">Reference proteome</keyword>
<dbReference type="Gene3D" id="1.25.10.10">
    <property type="entry name" value="Leucine-rich Repeat Variant"/>
    <property type="match status" value="1"/>
</dbReference>
<name>A0ABM7LF92_9PSED</name>
<reference evidence="1" key="1">
    <citation type="submission" date="2020-05" db="EMBL/GenBank/DDBJ databases">
        <title>Complete genome sequence of Pseudomonas sp. Sm006.</title>
        <authorList>
            <person name="Takeuchi K."/>
            <person name="Someya N."/>
        </authorList>
    </citation>
    <scope>NUCLEOTIDE SEQUENCE</scope>
    <source>
        <strain evidence="1">Sm006</strain>
    </source>
</reference>
<gene>
    <name evidence="1" type="ORF">PSm6_44270</name>
</gene>
<evidence type="ECO:0008006" key="3">
    <source>
        <dbReference type="Google" id="ProtNLM"/>
    </source>
</evidence>
<sequence>MDIRDTYNALMAIADNRYNTERVRRAALRGLGSVPQGEVRAYLATVAQDEAATEGMREEAAEALGRACR</sequence>